<reference evidence="8 9" key="1">
    <citation type="submission" date="2018-03" db="EMBL/GenBank/DDBJ databases">
        <title>Genome assembly of novel Miniimonas species PCH200.</title>
        <authorList>
            <person name="Thakur V."/>
            <person name="Kumar V."/>
            <person name="Singh D."/>
        </authorList>
    </citation>
    <scope>NUCLEOTIDE SEQUENCE [LARGE SCALE GENOMIC DNA]</scope>
    <source>
        <strain evidence="8 9">PCH200</strain>
    </source>
</reference>
<organism evidence="8 9">
    <name type="scientific">Serinibacter arcticus</name>
    <dbReference type="NCBI Taxonomy" id="1655435"/>
    <lineage>
        <taxon>Bacteria</taxon>
        <taxon>Bacillati</taxon>
        <taxon>Actinomycetota</taxon>
        <taxon>Actinomycetes</taxon>
        <taxon>Micrococcales</taxon>
        <taxon>Beutenbergiaceae</taxon>
        <taxon>Serinibacter</taxon>
    </lineage>
</organism>
<evidence type="ECO:0000259" key="6">
    <source>
        <dbReference type="Pfam" id="PF25835"/>
    </source>
</evidence>
<feature type="domain" description="SaeA N-terminal" evidence="2">
    <location>
        <begin position="21"/>
        <end position="60"/>
    </location>
</feature>
<sequence>MTAENALLTWLEENRNRVGVSLKASQLRLLARAKTYSPAEIETKLPGPAKQFAAELASVLRPFSETTEAGDAAPEPQPSTPSTPAVPPPPAAAAFSERPAAAAEAAEEYSFGTYFPRTLATDLPEAEVLQAEGLLKLAWRDRSEHDVVRYRIVSSHAGPPYHPDRADPVAVTRTPTVVDQAPFLRAVRFYTVWAYEGRTLEEALESSPRQVARATAVAQVAVELKQTSHGAVIAKWTAPEGVEEVRLYRMLPHEAPYAGTDLQYRIQDSDTLLRGFVDREVEPGRTYVYRLVAVARDQHGNLLRSEPEELTIEVPAQLRAIDDLGARFRDLETGVRVVDLSWSTPGNGEVRLYMTDREPDARALDGEWEDRPELLTQMGLSPDAVQAYPFGPTESGLTEMRGVDWRPGSTRLYFTPTVSLNGMLRVGRSRSLVNSLPPTGAELTERVSRQVVRFEWPPGAASVSFTQGPVGGIPPNPAAGAAYEVSAAQYAEQGGFTFPQRLAPRGCQVYLWGVAHDAGQQFPSTVVRLQYPGLAVAHYRLALRRAAVWKPGSVTVTVWTEDEVLPPARFLLVHNPDRLPLFDHDSGPNGSSIPVRLAVEDGAAPQPMLETRAPIRRDDQPTAWVGEIGKRTGWFRLFASTPPNHPPLALLDPPASQLRLA</sequence>
<protein>
    <recommendedName>
        <fullName evidence="10">Fibronectin type-III domain-containing protein</fullName>
    </recommendedName>
</protein>
<feature type="domain" description="SaeA fifth Fn3-like" evidence="7">
    <location>
        <begin position="536"/>
        <end position="659"/>
    </location>
</feature>
<evidence type="ECO:0000259" key="3">
    <source>
        <dbReference type="Pfam" id="PF25832"/>
    </source>
</evidence>
<dbReference type="InterPro" id="IPR058691">
    <property type="entry name" value="Fn3_SaeA_1st"/>
</dbReference>
<name>A0A2U1ZW71_9MICO</name>
<feature type="domain" description="SaeA fourth Fn3-like" evidence="6">
    <location>
        <begin position="439"/>
        <end position="529"/>
    </location>
</feature>
<dbReference type="InterPro" id="IPR058695">
    <property type="entry name" value="SaeA_N"/>
</dbReference>
<feature type="domain" description="SaeA third Fn3-like" evidence="5">
    <location>
        <begin position="336"/>
        <end position="429"/>
    </location>
</feature>
<feature type="compositionally biased region" description="Pro residues" evidence="1">
    <location>
        <begin position="75"/>
        <end position="91"/>
    </location>
</feature>
<evidence type="ECO:0000313" key="9">
    <source>
        <dbReference type="Proteomes" id="UP000245166"/>
    </source>
</evidence>
<evidence type="ECO:0000313" key="8">
    <source>
        <dbReference type="EMBL" id="PWD51214.1"/>
    </source>
</evidence>
<evidence type="ECO:0000259" key="2">
    <source>
        <dbReference type="Pfam" id="PF25831"/>
    </source>
</evidence>
<gene>
    <name evidence="8" type="ORF">C8046_11685</name>
</gene>
<comment type="caution">
    <text evidence="8">The sequence shown here is derived from an EMBL/GenBank/DDBJ whole genome shotgun (WGS) entry which is preliminary data.</text>
</comment>
<dbReference type="Pfam" id="PF25835">
    <property type="entry name" value="Fn3_SaeA_5th"/>
    <property type="match status" value="1"/>
</dbReference>
<dbReference type="RefSeq" id="WP_109229595.1">
    <property type="nucleotide sequence ID" value="NZ_PYHR01000002.1"/>
</dbReference>
<dbReference type="InterPro" id="IPR058694">
    <property type="entry name" value="Fn3_SaeA_4th"/>
</dbReference>
<dbReference type="AlphaFoldDB" id="A0A2U1ZW71"/>
<dbReference type="Pfam" id="PF25832">
    <property type="entry name" value="Fn3_SaeA_2nd"/>
    <property type="match status" value="1"/>
</dbReference>
<dbReference type="Proteomes" id="UP000245166">
    <property type="component" value="Unassembled WGS sequence"/>
</dbReference>
<feature type="region of interest" description="Disordered" evidence="1">
    <location>
        <begin position="66"/>
        <end position="99"/>
    </location>
</feature>
<dbReference type="Pfam" id="PF25834">
    <property type="entry name" value="Fn3_SaeA_4th"/>
    <property type="match status" value="1"/>
</dbReference>
<dbReference type="InterPro" id="IPR058692">
    <property type="entry name" value="Fn3_SaeA_2nd"/>
</dbReference>
<feature type="domain" description="SaeA first Fn3-like" evidence="3">
    <location>
        <begin position="130"/>
        <end position="214"/>
    </location>
</feature>
<dbReference type="Pfam" id="PF25831">
    <property type="entry name" value="SaeA_1st"/>
    <property type="match status" value="1"/>
</dbReference>
<dbReference type="Pfam" id="PF25833">
    <property type="entry name" value="Fn3_SaeA_3rd"/>
    <property type="match status" value="1"/>
</dbReference>
<dbReference type="OrthoDB" id="4362456at2"/>
<dbReference type="EMBL" id="PYHR01000002">
    <property type="protein sequence ID" value="PWD51214.1"/>
    <property type="molecule type" value="Genomic_DNA"/>
</dbReference>
<feature type="domain" description="SaeA second Fn3-like" evidence="4">
    <location>
        <begin position="227"/>
        <end position="311"/>
    </location>
</feature>
<evidence type="ECO:0000259" key="7">
    <source>
        <dbReference type="Pfam" id="PF25836"/>
    </source>
</evidence>
<dbReference type="Pfam" id="PF25836">
    <property type="entry name" value="Fn3_SaeA_6th"/>
    <property type="match status" value="1"/>
</dbReference>
<accession>A0A2U1ZW71</accession>
<evidence type="ECO:0000256" key="1">
    <source>
        <dbReference type="SAM" id="MobiDB-lite"/>
    </source>
</evidence>
<evidence type="ECO:0008006" key="10">
    <source>
        <dbReference type="Google" id="ProtNLM"/>
    </source>
</evidence>
<keyword evidence="9" id="KW-1185">Reference proteome</keyword>
<proteinExistence type="predicted"/>
<evidence type="ECO:0000259" key="4">
    <source>
        <dbReference type="Pfam" id="PF25833"/>
    </source>
</evidence>
<dbReference type="InterPro" id="IPR058696">
    <property type="entry name" value="Fn3_SaeA_5th"/>
</dbReference>
<evidence type="ECO:0000259" key="5">
    <source>
        <dbReference type="Pfam" id="PF25834"/>
    </source>
</evidence>
<dbReference type="InterPro" id="IPR058693">
    <property type="entry name" value="Fn3_SaeA_3rd"/>
</dbReference>